<gene>
    <name evidence="2" type="ORF">FK178_00360</name>
</gene>
<reference evidence="2 3" key="1">
    <citation type="submission" date="2019-08" db="EMBL/GenBank/DDBJ databases">
        <title>Antarcticibacterium arcticum sp. nov., a bacterium isolated from marine sediment of the Canadian Beaufort Sea.</title>
        <authorList>
            <person name="Lee Y.M."/>
            <person name="Baek K."/>
            <person name="Lee D.-H."/>
            <person name="Shin S.C."/>
            <person name="Jin Y.K."/>
            <person name="Park Y."/>
        </authorList>
    </citation>
    <scope>NUCLEOTIDE SEQUENCE [LARGE SCALE GENOMIC DNA]</scope>
    <source>
        <strain evidence="2 3">PAMC 28998</strain>
    </source>
</reference>
<evidence type="ECO:0000313" key="3">
    <source>
        <dbReference type="Proteomes" id="UP000321954"/>
    </source>
</evidence>
<dbReference type="Proteomes" id="UP000321954">
    <property type="component" value="Chromosome"/>
</dbReference>
<protein>
    <recommendedName>
        <fullName evidence="4">Lipoprotein</fullName>
    </recommendedName>
</protein>
<dbReference type="EMBL" id="CP042476">
    <property type="protein sequence ID" value="QED36276.1"/>
    <property type="molecule type" value="Genomic_DNA"/>
</dbReference>
<feature type="region of interest" description="Disordered" evidence="1">
    <location>
        <begin position="38"/>
        <end position="95"/>
    </location>
</feature>
<keyword evidence="3" id="KW-1185">Reference proteome</keyword>
<dbReference type="AlphaFoldDB" id="A0A5B8YIQ3"/>
<dbReference type="PROSITE" id="PS51257">
    <property type="entry name" value="PROKAR_LIPOPROTEIN"/>
    <property type="match status" value="1"/>
</dbReference>
<dbReference type="RefSeq" id="WP_146829929.1">
    <property type="nucleotide sequence ID" value="NZ_CP042476.1"/>
</dbReference>
<evidence type="ECO:0000256" key="1">
    <source>
        <dbReference type="SAM" id="MobiDB-lite"/>
    </source>
</evidence>
<dbReference type="KEGG" id="anp:FK178_00360"/>
<sequence>MNINKFPLVFALLFVVASSCKNSNSGDDVKESDDVITIEGDTRDPNNPEFEGSGVTKDRNIYNEDIDSTNNEDPGSGNNTSNPDRSVSNTTGKYIKTGEESDTNCHCYCVDLNTSGTQELCLVPGEMYISARLQKNSDNSIDVFLVEPSARNTQGKDMPWKDFDRNSAIAKITPQSKGSIDLDWLGFKINGDLAMDYALFGKKTLEGEYKLK</sequence>
<organism evidence="2 3">
    <name type="scientific">Antarcticibacterium arcticum</name>
    <dbReference type="NCBI Taxonomy" id="2585771"/>
    <lineage>
        <taxon>Bacteria</taxon>
        <taxon>Pseudomonadati</taxon>
        <taxon>Bacteroidota</taxon>
        <taxon>Flavobacteriia</taxon>
        <taxon>Flavobacteriales</taxon>
        <taxon>Flavobacteriaceae</taxon>
        <taxon>Antarcticibacterium</taxon>
    </lineage>
</organism>
<accession>A0A5B8YIQ3</accession>
<name>A0A5B8YIQ3_9FLAO</name>
<evidence type="ECO:0000313" key="2">
    <source>
        <dbReference type="EMBL" id="QED36276.1"/>
    </source>
</evidence>
<feature type="compositionally biased region" description="Polar residues" evidence="1">
    <location>
        <begin position="68"/>
        <end position="92"/>
    </location>
</feature>
<dbReference type="OrthoDB" id="1429961at2"/>
<evidence type="ECO:0008006" key="4">
    <source>
        <dbReference type="Google" id="ProtNLM"/>
    </source>
</evidence>
<proteinExistence type="predicted"/>